<evidence type="ECO:0000256" key="2">
    <source>
        <dbReference type="PROSITE-ProRule" id="PRU00176"/>
    </source>
</evidence>
<protein>
    <recommendedName>
        <fullName evidence="4">RRM domain-containing protein</fullName>
    </recommendedName>
</protein>
<dbReference type="AlphaFoldDB" id="A0AAV8V2A2"/>
<dbReference type="Proteomes" id="UP001157974">
    <property type="component" value="Unassembled WGS sequence"/>
</dbReference>
<evidence type="ECO:0000259" key="4">
    <source>
        <dbReference type="PROSITE" id="PS50102"/>
    </source>
</evidence>
<keyword evidence="1 2" id="KW-0694">RNA-binding</keyword>
<dbReference type="InterPro" id="IPR012677">
    <property type="entry name" value="Nucleotide-bd_a/b_plait_sf"/>
</dbReference>
<dbReference type="InterPro" id="IPR048289">
    <property type="entry name" value="RRM2_NsCP33-like"/>
</dbReference>
<comment type="caution">
    <text evidence="5">The sequence shown here is derived from an EMBL/GenBank/DDBJ whole genome shotgun (WGS) entry which is preliminary data.</text>
</comment>
<evidence type="ECO:0000256" key="3">
    <source>
        <dbReference type="SAM" id="MobiDB-lite"/>
    </source>
</evidence>
<name>A0AAV8V2A2_9RHOD</name>
<dbReference type="PANTHER" id="PTHR48027">
    <property type="entry name" value="HETEROGENEOUS NUCLEAR RIBONUCLEOPROTEIN 87F-RELATED"/>
    <property type="match status" value="1"/>
</dbReference>
<dbReference type="Gene3D" id="3.30.70.330">
    <property type="match status" value="1"/>
</dbReference>
<gene>
    <name evidence="5" type="ORF">NDN08_005674</name>
</gene>
<sequence length="138" mass="15345">MKLTGFVTGAGAVGVSGDVGRVAVCRKRTETVMSMKKLFVGGISWATNDEMLREAFASYGSVLDAKVIYDRDTGRSRGFGFVTFEEDGDAEQAMVSMDGEEFDGRVIRVNEAKERNQQPRREYRNEFSDGFGGDREEF</sequence>
<dbReference type="CDD" id="cd21608">
    <property type="entry name" value="RRM2_NsCP33_like"/>
    <property type="match status" value="1"/>
</dbReference>
<feature type="domain" description="RRM" evidence="4">
    <location>
        <begin position="36"/>
        <end position="114"/>
    </location>
</feature>
<dbReference type="SUPFAM" id="SSF54928">
    <property type="entry name" value="RNA-binding domain, RBD"/>
    <property type="match status" value="1"/>
</dbReference>
<evidence type="ECO:0000256" key="1">
    <source>
        <dbReference type="ARBA" id="ARBA00022884"/>
    </source>
</evidence>
<evidence type="ECO:0000313" key="6">
    <source>
        <dbReference type="Proteomes" id="UP001157974"/>
    </source>
</evidence>
<accession>A0AAV8V2A2</accession>
<dbReference type="Pfam" id="PF00076">
    <property type="entry name" value="RRM_1"/>
    <property type="match status" value="1"/>
</dbReference>
<dbReference type="InterPro" id="IPR000504">
    <property type="entry name" value="RRM_dom"/>
</dbReference>
<dbReference type="GO" id="GO:0003723">
    <property type="term" value="F:RNA binding"/>
    <property type="evidence" value="ECO:0007669"/>
    <property type="project" value="UniProtKB-UniRule"/>
</dbReference>
<evidence type="ECO:0000313" key="5">
    <source>
        <dbReference type="EMBL" id="KAJ8908974.1"/>
    </source>
</evidence>
<organism evidence="5 6">
    <name type="scientific">Rhodosorus marinus</name>
    <dbReference type="NCBI Taxonomy" id="101924"/>
    <lineage>
        <taxon>Eukaryota</taxon>
        <taxon>Rhodophyta</taxon>
        <taxon>Stylonematophyceae</taxon>
        <taxon>Stylonematales</taxon>
        <taxon>Stylonemataceae</taxon>
        <taxon>Rhodosorus</taxon>
    </lineage>
</organism>
<dbReference type="EMBL" id="JAMWBK010000001">
    <property type="protein sequence ID" value="KAJ8908974.1"/>
    <property type="molecule type" value="Genomic_DNA"/>
</dbReference>
<dbReference type="InterPro" id="IPR052462">
    <property type="entry name" value="SLIRP/GR-RBP-like"/>
</dbReference>
<dbReference type="PROSITE" id="PS50102">
    <property type="entry name" value="RRM"/>
    <property type="match status" value="1"/>
</dbReference>
<reference evidence="5 6" key="1">
    <citation type="journal article" date="2023" name="Nat. Commun.">
        <title>Origin of minicircular mitochondrial genomes in red algae.</title>
        <authorList>
            <person name="Lee Y."/>
            <person name="Cho C.H."/>
            <person name="Lee Y.M."/>
            <person name="Park S.I."/>
            <person name="Yang J.H."/>
            <person name="West J.A."/>
            <person name="Bhattacharya D."/>
            <person name="Yoon H.S."/>
        </authorList>
    </citation>
    <scope>NUCLEOTIDE SEQUENCE [LARGE SCALE GENOMIC DNA]</scope>
    <source>
        <strain evidence="5 6">CCMP1338</strain>
        <tissue evidence="5">Whole cell</tissue>
    </source>
</reference>
<keyword evidence="6" id="KW-1185">Reference proteome</keyword>
<dbReference type="SMART" id="SM00360">
    <property type="entry name" value="RRM"/>
    <property type="match status" value="1"/>
</dbReference>
<feature type="region of interest" description="Disordered" evidence="3">
    <location>
        <begin position="108"/>
        <end position="138"/>
    </location>
</feature>
<proteinExistence type="predicted"/>
<dbReference type="InterPro" id="IPR035979">
    <property type="entry name" value="RBD_domain_sf"/>
</dbReference>